<feature type="binding site" evidence="5">
    <location>
        <position position="87"/>
    </location>
    <ligand>
        <name>Mg(2+)</name>
        <dbReference type="ChEBI" id="CHEBI:18420"/>
        <label>1</label>
        <note>catalytic</note>
    </ligand>
</feature>
<evidence type="ECO:0000256" key="2">
    <source>
        <dbReference type="ARBA" id="ARBA00013106"/>
    </source>
</evidence>
<comment type="catalytic activity">
    <reaction evidence="1">
        <text>a myo-inositol phosphate + H2O = myo-inositol + phosphate</text>
        <dbReference type="Rhea" id="RHEA:24056"/>
        <dbReference type="ChEBI" id="CHEBI:15377"/>
        <dbReference type="ChEBI" id="CHEBI:17268"/>
        <dbReference type="ChEBI" id="CHEBI:43474"/>
        <dbReference type="ChEBI" id="CHEBI:84139"/>
        <dbReference type="EC" id="3.1.3.25"/>
    </reaction>
</comment>
<dbReference type="SUPFAM" id="SSF56655">
    <property type="entry name" value="Carbohydrate phosphatase"/>
    <property type="match status" value="1"/>
</dbReference>
<evidence type="ECO:0000256" key="3">
    <source>
        <dbReference type="ARBA" id="ARBA00022723"/>
    </source>
</evidence>
<dbReference type="Gene3D" id="3.40.190.80">
    <property type="match status" value="1"/>
</dbReference>
<protein>
    <recommendedName>
        <fullName evidence="2">inositol-phosphate phosphatase</fullName>
        <ecNumber evidence="2">3.1.3.25</ecNumber>
    </recommendedName>
</protein>
<dbReference type="InterPro" id="IPR020550">
    <property type="entry name" value="Inositol_monophosphatase_CS"/>
</dbReference>
<evidence type="ECO:0000313" key="7">
    <source>
        <dbReference type="Proteomes" id="UP000045782"/>
    </source>
</evidence>
<dbReference type="InterPro" id="IPR000760">
    <property type="entry name" value="Inositol_monophosphatase-like"/>
</dbReference>
<dbReference type="EC" id="3.1.3.25" evidence="2"/>
<gene>
    <name evidence="6" type="primary">impA_1</name>
    <name evidence="6" type="ORF">ERS075579_00681</name>
</gene>
<feature type="binding site" evidence="5">
    <location>
        <position position="85"/>
    </location>
    <ligand>
        <name>Mg(2+)</name>
        <dbReference type="ChEBI" id="CHEBI:18420"/>
        <label>1</label>
        <note>catalytic</note>
    </ligand>
</feature>
<dbReference type="GO" id="GO:0046872">
    <property type="term" value="F:metal ion binding"/>
    <property type="evidence" value="ECO:0007669"/>
    <property type="project" value="UniProtKB-KW"/>
</dbReference>
<sequence length="271" mass="28080">MTTTAELEALVGEASVILDAAAQRFVAGHGAEGVVFKGGKDFATEEDLAIERMVVQALTERTGIGVHGEEFGGPAVDSGLVWVVDPIDGTVNYAAGSPMAAILLGLMSDGVPVAGLTWLPFMGEKYAAVTGGPLFRNGVAMPPLPRTDLADVAVGLGTFNVDWKGRVPGRYRLTVLEKLSRITSRLRMHGSTGIDLAFTAGGILGGAVSFGAHVWDHAAGIALVQAAGGHASDLNGEPWTPESPSLLVAAPGVQEQILEVLAEVGDPEDYR</sequence>
<feature type="binding site" evidence="5">
    <location>
        <position position="216"/>
    </location>
    <ligand>
        <name>Mg(2+)</name>
        <dbReference type="ChEBI" id="CHEBI:18420"/>
        <label>1</label>
        <note>catalytic</note>
    </ligand>
</feature>
<evidence type="ECO:0000256" key="4">
    <source>
        <dbReference type="ARBA" id="ARBA00022842"/>
    </source>
</evidence>
<feature type="binding site" evidence="5">
    <location>
        <position position="69"/>
    </location>
    <ligand>
        <name>Mg(2+)</name>
        <dbReference type="ChEBI" id="CHEBI:18420"/>
        <label>1</label>
        <note>catalytic</note>
    </ligand>
</feature>
<reference evidence="6 7" key="1">
    <citation type="submission" date="2015-03" db="EMBL/GenBank/DDBJ databases">
        <authorList>
            <person name="Murphy D."/>
        </authorList>
    </citation>
    <scope>NUCLEOTIDE SEQUENCE [LARGE SCALE GENOMIC DNA]</scope>
    <source>
        <strain evidence="6 7">PAP088</strain>
    </source>
</reference>
<keyword evidence="4 5" id="KW-0460">Magnesium</keyword>
<dbReference type="PRINTS" id="PR00377">
    <property type="entry name" value="IMPHPHTASES"/>
</dbReference>
<dbReference type="GO" id="GO:0007165">
    <property type="term" value="P:signal transduction"/>
    <property type="evidence" value="ECO:0007669"/>
    <property type="project" value="TreeGrafter"/>
</dbReference>
<feature type="binding site" evidence="5">
    <location>
        <position position="88"/>
    </location>
    <ligand>
        <name>Mg(2+)</name>
        <dbReference type="ChEBI" id="CHEBI:18420"/>
        <label>1</label>
        <note>catalytic</note>
    </ligand>
</feature>
<dbReference type="Gene3D" id="3.30.540.10">
    <property type="entry name" value="Fructose-1,6-Bisphosphatase, subunit A, domain 1"/>
    <property type="match status" value="1"/>
</dbReference>
<dbReference type="GO" id="GO:0008934">
    <property type="term" value="F:inositol monophosphate 1-phosphatase activity"/>
    <property type="evidence" value="ECO:0007669"/>
    <property type="project" value="TreeGrafter"/>
</dbReference>
<dbReference type="AlphaFoldDB" id="A0A0U0ZGB8"/>
<dbReference type="GO" id="GO:0006020">
    <property type="term" value="P:inositol metabolic process"/>
    <property type="evidence" value="ECO:0007669"/>
    <property type="project" value="TreeGrafter"/>
</dbReference>
<keyword evidence="3 5" id="KW-0479">Metal-binding</keyword>
<dbReference type="RefSeq" id="WP_005057926.1">
    <property type="nucleotide sequence ID" value="NZ_AP022621.1"/>
</dbReference>
<name>A0A0U0ZGB8_9MYCO</name>
<dbReference type="PANTHER" id="PTHR20854">
    <property type="entry name" value="INOSITOL MONOPHOSPHATASE"/>
    <property type="match status" value="1"/>
</dbReference>
<dbReference type="PROSITE" id="PS00630">
    <property type="entry name" value="IMP_2"/>
    <property type="match status" value="1"/>
</dbReference>
<dbReference type="PANTHER" id="PTHR20854:SF4">
    <property type="entry name" value="INOSITOL-1-MONOPHOSPHATASE-RELATED"/>
    <property type="match status" value="1"/>
</dbReference>
<dbReference type="EMBL" id="CSWP01000001">
    <property type="protein sequence ID" value="CPV35528.1"/>
    <property type="molecule type" value="Genomic_DNA"/>
</dbReference>
<keyword evidence="6" id="KW-0378">Hydrolase</keyword>
<dbReference type="Pfam" id="PF00459">
    <property type="entry name" value="Inositol_P"/>
    <property type="match status" value="1"/>
</dbReference>
<dbReference type="GO" id="GO:0046854">
    <property type="term" value="P:phosphatidylinositol phosphate biosynthetic process"/>
    <property type="evidence" value="ECO:0007669"/>
    <property type="project" value="InterPro"/>
</dbReference>
<accession>A0A0U0ZGB8</accession>
<dbReference type="Proteomes" id="UP000045782">
    <property type="component" value="Unassembled WGS sequence"/>
</dbReference>
<proteinExistence type="predicted"/>
<evidence type="ECO:0000256" key="5">
    <source>
        <dbReference type="PIRSR" id="PIRSR600760-2"/>
    </source>
</evidence>
<evidence type="ECO:0000256" key="1">
    <source>
        <dbReference type="ARBA" id="ARBA00001033"/>
    </source>
</evidence>
<organism evidence="6 7">
    <name type="scientific">Mycobacteroides abscessus</name>
    <dbReference type="NCBI Taxonomy" id="36809"/>
    <lineage>
        <taxon>Bacteria</taxon>
        <taxon>Bacillati</taxon>
        <taxon>Actinomycetota</taxon>
        <taxon>Actinomycetes</taxon>
        <taxon>Mycobacteriales</taxon>
        <taxon>Mycobacteriaceae</taxon>
        <taxon>Mycobacteroides</taxon>
    </lineage>
</organism>
<comment type="cofactor">
    <cofactor evidence="5">
        <name>Mg(2+)</name>
        <dbReference type="ChEBI" id="CHEBI:18420"/>
    </cofactor>
</comment>
<evidence type="ECO:0000313" key="6">
    <source>
        <dbReference type="EMBL" id="CPV35528.1"/>
    </source>
</evidence>
<dbReference type="CDD" id="cd01637">
    <property type="entry name" value="IMPase_like"/>
    <property type="match status" value="1"/>
</dbReference>